<protein>
    <submittedName>
        <fullName evidence="1">Uncharacterized protein</fullName>
    </submittedName>
</protein>
<organism evidence="1 2">
    <name type="scientific">Streptomyces omiyaensis</name>
    <dbReference type="NCBI Taxonomy" id="68247"/>
    <lineage>
        <taxon>Bacteria</taxon>
        <taxon>Bacillati</taxon>
        <taxon>Actinomycetota</taxon>
        <taxon>Actinomycetes</taxon>
        <taxon>Kitasatosporales</taxon>
        <taxon>Streptomycetaceae</taxon>
        <taxon>Streptomyces</taxon>
    </lineage>
</organism>
<dbReference type="EMBL" id="JBICZW010000011">
    <property type="protein sequence ID" value="MFG3191144.1"/>
    <property type="molecule type" value="Genomic_DNA"/>
</dbReference>
<gene>
    <name evidence="1" type="ORF">ACGFYS_19655</name>
</gene>
<name>A0ABW7BUF7_9ACTN</name>
<reference evidence="1 2" key="1">
    <citation type="submission" date="2024-10" db="EMBL/GenBank/DDBJ databases">
        <title>The Natural Products Discovery Center: Release of the First 8490 Sequenced Strains for Exploring Actinobacteria Biosynthetic Diversity.</title>
        <authorList>
            <person name="Kalkreuter E."/>
            <person name="Kautsar S.A."/>
            <person name="Yang D."/>
            <person name="Bader C.D."/>
            <person name="Teijaro C.N."/>
            <person name="Fluegel L."/>
            <person name="Davis C.M."/>
            <person name="Simpson J.R."/>
            <person name="Lauterbach L."/>
            <person name="Steele A.D."/>
            <person name="Gui C."/>
            <person name="Meng S."/>
            <person name="Li G."/>
            <person name="Viehrig K."/>
            <person name="Ye F."/>
            <person name="Su P."/>
            <person name="Kiefer A.F."/>
            <person name="Nichols A."/>
            <person name="Cepeda A.J."/>
            <person name="Yan W."/>
            <person name="Fan B."/>
            <person name="Jiang Y."/>
            <person name="Adhikari A."/>
            <person name="Zheng C.-J."/>
            <person name="Schuster L."/>
            <person name="Cowan T.M."/>
            <person name="Smanski M.J."/>
            <person name="Chevrette M.G."/>
            <person name="De Carvalho L.P.S."/>
            <person name="Shen B."/>
        </authorList>
    </citation>
    <scope>NUCLEOTIDE SEQUENCE [LARGE SCALE GENOMIC DNA]</scope>
    <source>
        <strain evidence="1 2">NPDC048229</strain>
    </source>
</reference>
<evidence type="ECO:0000313" key="2">
    <source>
        <dbReference type="Proteomes" id="UP001604282"/>
    </source>
</evidence>
<accession>A0ABW7BUF7</accession>
<dbReference type="Proteomes" id="UP001604282">
    <property type="component" value="Unassembled WGS sequence"/>
</dbReference>
<comment type="caution">
    <text evidence="1">The sequence shown here is derived from an EMBL/GenBank/DDBJ whole genome shotgun (WGS) entry which is preliminary data.</text>
</comment>
<evidence type="ECO:0000313" key="1">
    <source>
        <dbReference type="EMBL" id="MFG3191144.1"/>
    </source>
</evidence>
<sequence>MVRPGLRRGGLPLALPVGLGRAPYLSDWDDHHDSRYVRSGVPARPLGVSELPADVAAAARLVPVGFPFDRAPQVDLGYPGGREAIRASSLTPCTCCRPHPGGREASAEGEAGVP</sequence>
<keyword evidence="2" id="KW-1185">Reference proteome</keyword>
<dbReference type="RefSeq" id="WP_392883147.1">
    <property type="nucleotide sequence ID" value="NZ_JBICZW010000011.1"/>
</dbReference>
<proteinExistence type="predicted"/>